<dbReference type="Proteomes" id="UP001054252">
    <property type="component" value="Unassembled WGS sequence"/>
</dbReference>
<accession>A0AAV5MWK8</accession>
<proteinExistence type="predicted"/>
<dbReference type="InterPro" id="IPR011009">
    <property type="entry name" value="Kinase-like_dom_sf"/>
</dbReference>
<organism evidence="2 3">
    <name type="scientific">Rubroshorea leprosula</name>
    <dbReference type="NCBI Taxonomy" id="152421"/>
    <lineage>
        <taxon>Eukaryota</taxon>
        <taxon>Viridiplantae</taxon>
        <taxon>Streptophyta</taxon>
        <taxon>Embryophyta</taxon>
        <taxon>Tracheophyta</taxon>
        <taxon>Spermatophyta</taxon>
        <taxon>Magnoliopsida</taxon>
        <taxon>eudicotyledons</taxon>
        <taxon>Gunneridae</taxon>
        <taxon>Pentapetalae</taxon>
        <taxon>rosids</taxon>
        <taxon>malvids</taxon>
        <taxon>Malvales</taxon>
        <taxon>Dipterocarpaceae</taxon>
        <taxon>Rubroshorea</taxon>
    </lineage>
</organism>
<keyword evidence="3" id="KW-1185">Reference proteome</keyword>
<protein>
    <submittedName>
        <fullName evidence="2">Uncharacterized protein</fullName>
    </submittedName>
</protein>
<dbReference type="SUPFAM" id="SSF56112">
    <property type="entry name" value="Protein kinase-like (PK-like)"/>
    <property type="match status" value="1"/>
</dbReference>
<evidence type="ECO:0000313" key="2">
    <source>
        <dbReference type="EMBL" id="GKV53354.1"/>
    </source>
</evidence>
<reference evidence="2 3" key="1">
    <citation type="journal article" date="2021" name="Commun. Biol.">
        <title>The genome of Shorea leprosula (Dipterocarpaceae) highlights the ecological relevance of drought in aseasonal tropical rainforests.</title>
        <authorList>
            <person name="Ng K.K.S."/>
            <person name="Kobayashi M.J."/>
            <person name="Fawcett J.A."/>
            <person name="Hatakeyama M."/>
            <person name="Paape T."/>
            <person name="Ng C.H."/>
            <person name="Ang C.C."/>
            <person name="Tnah L.H."/>
            <person name="Lee C.T."/>
            <person name="Nishiyama T."/>
            <person name="Sese J."/>
            <person name="O'Brien M.J."/>
            <person name="Copetti D."/>
            <person name="Mohd Noor M.I."/>
            <person name="Ong R.C."/>
            <person name="Putra M."/>
            <person name="Sireger I.Z."/>
            <person name="Indrioko S."/>
            <person name="Kosugi Y."/>
            <person name="Izuno A."/>
            <person name="Isagi Y."/>
            <person name="Lee S.L."/>
            <person name="Shimizu K.K."/>
        </authorList>
    </citation>
    <scope>NUCLEOTIDE SEQUENCE [LARGE SCALE GENOMIC DNA]</scope>
    <source>
        <strain evidence="2">214</strain>
    </source>
</reference>
<comment type="caution">
    <text evidence="2">The sequence shown here is derived from an EMBL/GenBank/DDBJ whole genome shotgun (WGS) entry which is preliminary data.</text>
</comment>
<dbReference type="Gene3D" id="1.10.510.10">
    <property type="entry name" value="Transferase(Phosphotransferase) domain 1"/>
    <property type="match status" value="1"/>
</dbReference>
<dbReference type="EMBL" id="BPVZ01001300">
    <property type="protein sequence ID" value="GKV53354.1"/>
    <property type="molecule type" value="Genomic_DNA"/>
</dbReference>
<dbReference type="AlphaFoldDB" id="A0AAV5MWK8"/>
<evidence type="ECO:0000256" key="1">
    <source>
        <dbReference type="SAM" id="MobiDB-lite"/>
    </source>
</evidence>
<gene>
    <name evidence="2" type="ORF">SLEP1_g59887</name>
</gene>
<evidence type="ECO:0000313" key="3">
    <source>
        <dbReference type="Proteomes" id="UP001054252"/>
    </source>
</evidence>
<feature type="region of interest" description="Disordered" evidence="1">
    <location>
        <begin position="86"/>
        <end position="108"/>
    </location>
</feature>
<sequence>MYSLFLSLSHTHQVNIAYESGIIFSIIDGRMGSYPSECVEKFVNLAMKCCQDESDSRPSMVEVVQTLETIGLMIPDYSHPLLVESLGGDSGKTSTTPPSSSSMMKNPYTSSNVSGSDLVSGNLSSRLYNVTFLHGILHLSE</sequence>
<feature type="compositionally biased region" description="Low complexity" evidence="1">
    <location>
        <begin position="93"/>
        <end position="102"/>
    </location>
</feature>
<name>A0AAV5MWK8_9ROSI</name>